<organism evidence="2 3">
    <name type="scientific">Myroides pelagicus</name>
    <dbReference type="NCBI Taxonomy" id="270914"/>
    <lineage>
        <taxon>Bacteria</taxon>
        <taxon>Pseudomonadati</taxon>
        <taxon>Bacteroidota</taxon>
        <taxon>Flavobacteriia</taxon>
        <taxon>Flavobacteriales</taxon>
        <taxon>Flavobacteriaceae</taxon>
        <taxon>Myroides</taxon>
    </lineage>
</organism>
<feature type="chain" id="PRO_5029731997" evidence="1">
    <location>
        <begin position="32"/>
        <end position="186"/>
    </location>
</feature>
<dbReference type="OrthoDB" id="1266755at2"/>
<protein>
    <submittedName>
        <fullName evidence="2">DUF4840 domain-containing protein</fullName>
    </submittedName>
</protein>
<proteinExistence type="predicted"/>
<reference evidence="2 3" key="1">
    <citation type="journal article" date="2006" name="Int. J. Syst. Evol. Microbiol.">
        <title>Myroides pelagicus sp. nov., isolated from seawater in Thailand.</title>
        <authorList>
            <person name="Yoon J."/>
            <person name="Maneerat S."/>
            <person name="Kawai F."/>
            <person name="Yokota A."/>
        </authorList>
    </citation>
    <scope>NUCLEOTIDE SEQUENCE [LARGE SCALE GENOMIC DNA]</scope>
    <source>
        <strain evidence="2 3">SM1T</strain>
    </source>
</reference>
<sequence>MVLRKVILSKLTKVLSSVLLLSALGCGTSEANDLTMLDRVSLDSVNGEYVSLLSTFHNQYNVFLTVDKDSLVFKNFPLSSLLVHANELEGIAETIGFSIKYDRVLTEHKMGVELFLEPTTIKISKNKETGGEKEINLLLESKGKGLYIGSEKKIKFDLRLKKIVVDNKINILKTPVVFSIETVLKK</sequence>
<dbReference type="EMBL" id="WMJY01000001">
    <property type="protein sequence ID" value="MTH28310.1"/>
    <property type="molecule type" value="Genomic_DNA"/>
</dbReference>
<keyword evidence="3" id="KW-1185">Reference proteome</keyword>
<comment type="caution">
    <text evidence="2">The sequence shown here is derived from an EMBL/GenBank/DDBJ whole genome shotgun (WGS) entry which is preliminary data.</text>
</comment>
<name>A0A7K1GHE6_9FLAO</name>
<dbReference type="RefSeq" id="WP_155034303.1">
    <property type="nucleotide sequence ID" value="NZ_JAYMMG010000007.1"/>
</dbReference>
<evidence type="ECO:0000313" key="3">
    <source>
        <dbReference type="Proteomes" id="UP000488936"/>
    </source>
</evidence>
<evidence type="ECO:0000313" key="2">
    <source>
        <dbReference type="EMBL" id="MTH28310.1"/>
    </source>
</evidence>
<evidence type="ECO:0000256" key="1">
    <source>
        <dbReference type="SAM" id="SignalP"/>
    </source>
</evidence>
<accession>A0A7K1GHE6</accession>
<dbReference type="Proteomes" id="UP000488936">
    <property type="component" value="Unassembled WGS sequence"/>
</dbReference>
<gene>
    <name evidence="2" type="ORF">GJV77_00010</name>
</gene>
<keyword evidence="1" id="KW-0732">Signal</keyword>
<feature type="signal peptide" evidence="1">
    <location>
        <begin position="1"/>
        <end position="31"/>
    </location>
</feature>
<dbReference type="AlphaFoldDB" id="A0A7K1GHE6"/>
<dbReference type="PROSITE" id="PS51257">
    <property type="entry name" value="PROKAR_LIPOPROTEIN"/>
    <property type="match status" value="1"/>
</dbReference>